<dbReference type="GO" id="GO:0006310">
    <property type="term" value="P:DNA recombination"/>
    <property type="evidence" value="ECO:0007669"/>
    <property type="project" value="InterPro"/>
</dbReference>
<name>A0A9X9NZ68_9CAUD</name>
<protein>
    <recommendedName>
        <fullName evidence="3">DNA ligase</fullName>
    </recommendedName>
</protein>
<keyword evidence="4 9" id="KW-0436">Ligase</keyword>
<dbReference type="SUPFAM" id="SSF56091">
    <property type="entry name" value="DNA ligase/mRNA capping enzyme, catalytic domain"/>
    <property type="match status" value="1"/>
</dbReference>
<dbReference type="RefSeq" id="YP_010845114.1">
    <property type="nucleotide sequence ID" value="NC_079185.1"/>
</dbReference>
<evidence type="ECO:0000256" key="5">
    <source>
        <dbReference type="ARBA" id="ARBA00022705"/>
    </source>
</evidence>
<dbReference type="Pfam" id="PF01068">
    <property type="entry name" value="DNA_ligase_A_M"/>
    <property type="match status" value="1"/>
</dbReference>
<evidence type="ECO:0000259" key="8">
    <source>
        <dbReference type="Pfam" id="PF01068"/>
    </source>
</evidence>
<organism evidence="9 10">
    <name type="scientific">Vibrio phage vB_VpaM_VPs20</name>
    <dbReference type="NCBI Taxonomy" id="2978980"/>
    <lineage>
        <taxon>Viruses</taxon>
        <taxon>Duplodnaviria</taxon>
        <taxon>Heunggongvirae</taxon>
        <taxon>Uroviricota</taxon>
        <taxon>Caudoviricetes</taxon>
        <taxon>Chaseviridae</taxon>
        <taxon>Nefertitivirinae</taxon>
        <taxon>Liaoningvirus</taxon>
        <taxon>Liaoningvirus VPs20</taxon>
    </lineage>
</organism>
<dbReference type="Gene3D" id="2.40.50.140">
    <property type="entry name" value="Nucleic acid-binding proteins"/>
    <property type="match status" value="1"/>
</dbReference>
<evidence type="ECO:0000256" key="6">
    <source>
        <dbReference type="ARBA" id="ARBA00022763"/>
    </source>
</evidence>
<dbReference type="GO" id="GO:0005524">
    <property type="term" value="F:ATP binding"/>
    <property type="evidence" value="ECO:0007669"/>
    <property type="project" value="InterPro"/>
</dbReference>
<dbReference type="InterPro" id="IPR050326">
    <property type="entry name" value="NAD_dep_DNA_ligaseB"/>
</dbReference>
<evidence type="ECO:0000256" key="2">
    <source>
        <dbReference type="ARBA" id="ARBA00007572"/>
    </source>
</evidence>
<dbReference type="PANTHER" id="PTHR47810:SF1">
    <property type="entry name" value="DNA LIGASE B"/>
    <property type="match status" value="1"/>
</dbReference>
<dbReference type="PANTHER" id="PTHR47810">
    <property type="entry name" value="DNA LIGASE"/>
    <property type="match status" value="1"/>
</dbReference>
<sequence>MSIFGLFGKPQKAKHLHLEEALKNPKHIGEDYAVMEKYDGWYMYIDCINGVWQTIKSKTGRDLPSMDKYTKLFQASRGTSLDCRLIFEATIPGMVFKDLNGRFNQKKEALEGVVIKAHDVLVHKYPHKIFSARYSNLQAVVEHCELQSFVDIVEILAVSSDKDVWMKHYDHITSQPNGEGVILKRMNGKYSADARNHDLMKIKCELTLDLVVVDVERGEGKYAQTLGRLVVQDAKGLKNSVSGMSDLERDEWWACPESIIGCVVEVKAMRALKNGSLREGRFKAVRWNKSEDEIDSIADYM</sequence>
<reference evidence="9" key="1">
    <citation type="submission" date="2022-07" db="EMBL/GenBank/DDBJ databases">
        <authorList>
            <person name="Liu S."/>
        </authorList>
    </citation>
    <scope>NUCLEOTIDE SEQUENCE</scope>
</reference>
<dbReference type="Proteomes" id="UP001163333">
    <property type="component" value="Segment"/>
</dbReference>
<comment type="cofactor">
    <cofactor evidence="1">
        <name>a divalent metal cation</name>
        <dbReference type="ChEBI" id="CHEBI:60240"/>
    </cofactor>
</comment>
<dbReference type="EMBL" id="OP056089">
    <property type="protein sequence ID" value="UYD72109.1"/>
    <property type="molecule type" value="Genomic_DNA"/>
</dbReference>
<proteinExistence type="inferred from homology"/>
<dbReference type="InterPro" id="IPR012310">
    <property type="entry name" value="DNA_ligase_ATP-dep_cent"/>
</dbReference>
<keyword evidence="5" id="KW-0235">DNA replication</keyword>
<dbReference type="GeneID" id="80832264"/>
<dbReference type="KEGG" id="vg:80832264"/>
<keyword evidence="6" id="KW-0227">DNA damage</keyword>
<keyword evidence="10" id="KW-1185">Reference proteome</keyword>
<dbReference type="GO" id="GO:0006281">
    <property type="term" value="P:DNA repair"/>
    <property type="evidence" value="ECO:0007669"/>
    <property type="project" value="UniProtKB-KW"/>
</dbReference>
<feature type="domain" description="ATP-dependent DNA ligase family profile" evidence="8">
    <location>
        <begin position="18"/>
        <end position="203"/>
    </location>
</feature>
<dbReference type="GO" id="GO:0006260">
    <property type="term" value="P:DNA replication"/>
    <property type="evidence" value="ECO:0007669"/>
    <property type="project" value="UniProtKB-KW"/>
</dbReference>
<evidence type="ECO:0000313" key="9">
    <source>
        <dbReference type="EMBL" id="UYD72109.1"/>
    </source>
</evidence>
<comment type="similarity">
    <text evidence="2">Belongs to the ATP-dependent DNA ligase family.</text>
</comment>
<evidence type="ECO:0000256" key="1">
    <source>
        <dbReference type="ARBA" id="ARBA00001968"/>
    </source>
</evidence>
<accession>A0A9X9NZ68</accession>
<evidence type="ECO:0000256" key="3">
    <source>
        <dbReference type="ARBA" id="ARBA00013308"/>
    </source>
</evidence>
<dbReference type="SUPFAM" id="SSF50249">
    <property type="entry name" value="Nucleic acid-binding proteins"/>
    <property type="match status" value="1"/>
</dbReference>
<evidence type="ECO:0000256" key="4">
    <source>
        <dbReference type="ARBA" id="ARBA00022598"/>
    </source>
</evidence>
<evidence type="ECO:0000256" key="7">
    <source>
        <dbReference type="ARBA" id="ARBA00023204"/>
    </source>
</evidence>
<dbReference type="Gene3D" id="3.30.470.30">
    <property type="entry name" value="DNA ligase/mRNA capping enzyme"/>
    <property type="match status" value="1"/>
</dbReference>
<keyword evidence="7" id="KW-0234">DNA repair</keyword>
<dbReference type="InterPro" id="IPR012340">
    <property type="entry name" value="NA-bd_OB-fold"/>
</dbReference>
<evidence type="ECO:0000313" key="10">
    <source>
        <dbReference type="Proteomes" id="UP001163333"/>
    </source>
</evidence>
<dbReference type="GO" id="GO:0003910">
    <property type="term" value="F:DNA ligase (ATP) activity"/>
    <property type="evidence" value="ECO:0007669"/>
    <property type="project" value="InterPro"/>
</dbReference>